<dbReference type="InterPro" id="IPR044787">
    <property type="entry name" value="HHO5-like"/>
</dbReference>
<dbReference type="InterPro" id="IPR017930">
    <property type="entry name" value="Myb_dom"/>
</dbReference>
<dbReference type="GO" id="GO:0000976">
    <property type="term" value="F:transcription cis-regulatory region binding"/>
    <property type="evidence" value="ECO:0007669"/>
    <property type="project" value="UniProtKB-ARBA"/>
</dbReference>
<keyword evidence="2" id="KW-0805">Transcription regulation</keyword>
<dbReference type="NCBIfam" id="TIGR01557">
    <property type="entry name" value="myb_SHAQKYF"/>
    <property type="match status" value="1"/>
</dbReference>
<dbReference type="InterPro" id="IPR006447">
    <property type="entry name" value="Myb_dom_plants"/>
</dbReference>
<dbReference type="PANTHER" id="PTHR31003">
    <property type="entry name" value="MYB FAMILY TRANSCRIPTION FACTOR"/>
    <property type="match status" value="1"/>
</dbReference>
<accession>A0A484LQW9</accession>
<keyword evidence="4" id="KW-0804">Transcription</keyword>
<dbReference type="SUPFAM" id="SSF46689">
    <property type="entry name" value="Homeodomain-like"/>
    <property type="match status" value="1"/>
</dbReference>
<dbReference type="GO" id="GO:0003700">
    <property type="term" value="F:DNA-binding transcription factor activity"/>
    <property type="evidence" value="ECO:0007669"/>
    <property type="project" value="InterPro"/>
</dbReference>
<proteinExistence type="predicted"/>
<dbReference type="Proteomes" id="UP000595140">
    <property type="component" value="Unassembled WGS sequence"/>
</dbReference>
<dbReference type="AlphaFoldDB" id="A0A484LQW9"/>
<evidence type="ECO:0000256" key="1">
    <source>
        <dbReference type="ARBA" id="ARBA00004123"/>
    </source>
</evidence>
<dbReference type="OrthoDB" id="1908613at2759"/>
<evidence type="ECO:0000256" key="6">
    <source>
        <dbReference type="SAM" id="MobiDB-lite"/>
    </source>
</evidence>
<comment type="subcellular location">
    <subcellularLocation>
        <location evidence="1">Nucleus</location>
    </subcellularLocation>
</comment>
<dbReference type="InterPro" id="IPR009057">
    <property type="entry name" value="Homeodomain-like_sf"/>
</dbReference>
<dbReference type="PROSITE" id="PS51294">
    <property type="entry name" value="HTH_MYB"/>
    <property type="match status" value="1"/>
</dbReference>
<protein>
    <recommendedName>
        <fullName evidence="7">HTH myb-type domain-containing protein</fullName>
    </recommendedName>
</protein>
<evidence type="ECO:0000259" key="7">
    <source>
        <dbReference type="PROSITE" id="PS51294"/>
    </source>
</evidence>
<dbReference type="GO" id="GO:0010597">
    <property type="term" value="P:green leaf volatile biosynthetic process"/>
    <property type="evidence" value="ECO:0007669"/>
    <property type="project" value="UniProtKB-ARBA"/>
</dbReference>
<keyword evidence="9" id="KW-1185">Reference proteome</keyword>
<keyword evidence="5" id="KW-0539">Nucleus</keyword>
<evidence type="ECO:0000256" key="2">
    <source>
        <dbReference type="ARBA" id="ARBA00023015"/>
    </source>
</evidence>
<evidence type="ECO:0000256" key="3">
    <source>
        <dbReference type="ARBA" id="ARBA00023125"/>
    </source>
</evidence>
<dbReference type="PANTHER" id="PTHR31003:SF3">
    <property type="entry name" value="HOMEODOMAIN-LIKE SUPERFAMILY PROTEIN-RELATED"/>
    <property type="match status" value="1"/>
</dbReference>
<feature type="region of interest" description="Disordered" evidence="6">
    <location>
        <begin position="279"/>
        <end position="336"/>
    </location>
</feature>
<sequence length="336" mass="37465">MDSNSPELRLDSRPPLVLRTVTEFLGEISMIGDVSERLTKIEHRLRMLEDEMRKIDGFKRELPLCMFLLADAITVLKEESKRCRKSLGEPVLEEFLPVKKTPVDDDGDDMNKVENVKEKDCEEKVKWTSSFKLWDGGDKGCSISDSGTAKHGLTTDLRTMGNYRFPMEESPSLSLGTPGIKNEEEDAAVMDRFSSKIKKLVPYSGGTSSGSTQLLLQSSRKQRRCWSPELHRTFVDALQRLGGPQVATPKQIRDLMQVEGLTNDEVKSHLQKYRLHVQRLPAGHSSSPGNKSIKCESSKQSSSQSGSPQGILQLAASSQRTFTSGSDSIEDDNKSE</sequence>
<evidence type="ECO:0000313" key="8">
    <source>
        <dbReference type="EMBL" id="VFQ78318.1"/>
    </source>
</evidence>
<organism evidence="8 9">
    <name type="scientific">Cuscuta campestris</name>
    <dbReference type="NCBI Taxonomy" id="132261"/>
    <lineage>
        <taxon>Eukaryota</taxon>
        <taxon>Viridiplantae</taxon>
        <taxon>Streptophyta</taxon>
        <taxon>Embryophyta</taxon>
        <taxon>Tracheophyta</taxon>
        <taxon>Spermatophyta</taxon>
        <taxon>Magnoliopsida</taxon>
        <taxon>eudicotyledons</taxon>
        <taxon>Gunneridae</taxon>
        <taxon>Pentapetalae</taxon>
        <taxon>asterids</taxon>
        <taxon>lamiids</taxon>
        <taxon>Solanales</taxon>
        <taxon>Convolvulaceae</taxon>
        <taxon>Cuscuteae</taxon>
        <taxon>Cuscuta</taxon>
        <taxon>Cuscuta subgen. Grammica</taxon>
        <taxon>Cuscuta sect. Cleistogrammica</taxon>
    </lineage>
</organism>
<keyword evidence="3" id="KW-0238">DNA-binding</keyword>
<dbReference type="FunFam" id="1.10.10.60:FF:000002">
    <property type="entry name" value="Myb family transcription factor"/>
    <property type="match status" value="1"/>
</dbReference>
<dbReference type="InterPro" id="IPR058673">
    <property type="entry name" value="HHO5-like_N"/>
</dbReference>
<evidence type="ECO:0000313" key="9">
    <source>
        <dbReference type="Proteomes" id="UP000595140"/>
    </source>
</evidence>
<dbReference type="Pfam" id="PF26575">
    <property type="entry name" value="HHO5_N"/>
    <property type="match status" value="1"/>
</dbReference>
<evidence type="ECO:0000256" key="4">
    <source>
        <dbReference type="ARBA" id="ARBA00023163"/>
    </source>
</evidence>
<dbReference type="GO" id="GO:0005634">
    <property type="term" value="C:nucleus"/>
    <property type="evidence" value="ECO:0007669"/>
    <property type="project" value="UniProtKB-SubCell"/>
</dbReference>
<dbReference type="EMBL" id="OOIL02001788">
    <property type="protein sequence ID" value="VFQ78318.1"/>
    <property type="molecule type" value="Genomic_DNA"/>
</dbReference>
<feature type="compositionally biased region" description="Low complexity" evidence="6">
    <location>
        <begin position="298"/>
        <end position="309"/>
    </location>
</feature>
<dbReference type="Pfam" id="PF00249">
    <property type="entry name" value="Myb_DNA-binding"/>
    <property type="match status" value="1"/>
</dbReference>
<name>A0A484LQW9_9ASTE</name>
<feature type="compositionally biased region" description="Polar residues" evidence="6">
    <location>
        <begin position="315"/>
        <end position="327"/>
    </location>
</feature>
<dbReference type="Gene3D" id="1.10.10.60">
    <property type="entry name" value="Homeodomain-like"/>
    <property type="match status" value="1"/>
</dbReference>
<feature type="domain" description="HTH myb-type" evidence="7">
    <location>
        <begin position="218"/>
        <end position="278"/>
    </location>
</feature>
<evidence type="ECO:0000256" key="5">
    <source>
        <dbReference type="ARBA" id="ARBA00023242"/>
    </source>
</evidence>
<reference evidence="8 9" key="1">
    <citation type="submission" date="2018-04" db="EMBL/GenBank/DDBJ databases">
        <authorList>
            <person name="Vogel A."/>
        </authorList>
    </citation>
    <scope>NUCLEOTIDE SEQUENCE [LARGE SCALE GENOMIC DNA]</scope>
</reference>
<dbReference type="InterPro" id="IPR001005">
    <property type="entry name" value="SANT/Myb"/>
</dbReference>
<gene>
    <name evidence="8" type="ORF">CCAM_LOCUS20094</name>
</gene>